<keyword evidence="2" id="KW-1185">Reference proteome</keyword>
<evidence type="ECO:0000313" key="1">
    <source>
        <dbReference type="EMBL" id="ATC65733.1"/>
    </source>
</evidence>
<proteinExistence type="predicted"/>
<dbReference type="EMBL" id="CP023344">
    <property type="protein sequence ID" value="ATC65733.1"/>
    <property type="molecule type" value="Genomic_DNA"/>
</dbReference>
<gene>
    <name evidence="1" type="ORF">CMV30_18255</name>
</gene>
<evidence type="ECO:0000313" key="2">
    <source>
        <dbReference type="Proteomes" id="UP000217265"/>
    </source>
</evidence>
<reference evidence="1 2" key="1">
    <citation type="submission" date="2017-09" db="EMBL/GenBank/DDBJ databases">
        <title>Complete genome sequence of Verrucomicrobial strain HZ-65, isolated from freshwater.</title>
        <authorList>
            <person name="Choi A."/>
        </authorList>
    </citation>
    <scope>NUCLEOTIDE SEQUENCE [LARGE SCALE GENOMIC DNA]</scope>
    <source>
        <strain evidence="1 2">HZ-65</strain>
    </source>
</reference>
<dbReference type="AlphaFoldDB" id="A0A290QBB1"/>
<organism evidence="1 2">
    <name type="scientific">Nibricoccus aquaticus</name>
    <dbReference type="NCBI Taxonomy" id="2576891"/>
    <lineage>
        <taxon>Bacteria</taxon>
        <taxon>Pseudomonadati</taxon>
        <taxon>Verrucomicrobiota</taxon>
        <taxon>Opitutia</taxon>
        <taxon>Opitutales</taxon>
        <taxon>Opitutaceae</taxon>
        <taxon>Nibricoccus</taxon>
    </lineage>
</organism>
<sequence length="74" mass="8293">MLPGDQAAQLPQRFVHHINEHCRLSQCAAHRLQPQTPRPLALQVSPPFVEDAKNALSHDPIMPQLMQTRSAHLA</sequence>
<protein>
    <submittedName>
        <fullName evidence="1">Uncharacterized protein</fullName>
    </submittedName>
</protein>
<accession>A0A290QBB1</accession>
<dbReference type="KEGG" id="vbh:CMV30_18255"/>
<name>A0A290QBB1_9BACT</name>
<dbReference type="Proteomes" id="UP000217265">
    <property type="component" value="Chromosome"/>
</dbReference>